<dbReference type="AlphaFoldDB" id="A0A2D2CVJ2"/>
<dbReference type="PANTHER" id="PTHR30605">
    <property type="entry name" value="ANHYDRO-N-ACETYLMURAMIC ACID KINASE"/>
    <property type="match status" value="1"/>
</dbReference>
<organism evidence="3 4">
    <name type="scientific">Methylosinus trichosporium (strain ATCC 35070 / NCIMB 11131 / UNIQEM 75 / OB3b)</name>
    <dbReference type="NCBI Taxonomy" id="595536"/>
    <lineage>
        <taxon>Bacteria</taxon>
        <taxon>Pseudomonadati</taxon>
        <taxon>Pseudomonadota</taxon>
        <taxon>Alphaproteobacteria</taxon>
        <taxon>Hyphomicrobiales</taxon>
        <taxon>Methylocystaceae</taxon>
        <taxon>Methylosinus</taxon>
    </lineage>
</organism>
<dbReference type="GO" id="GO:0016301">
    <property type="term" value="F:kinase activity"/>
    <property type="evidence" value="ECO:0007669"/>
    <property type="project" value="UniProtKB-KW"/>
</dbReference>
<evidence type="ECO:0000313" key="4">
    <source>
        <dbReference type="Proteomes" id="UP000230709"/>
    </source>
</evidence>
<dbReference type="GO" id="GO:0097175">
    <property type="term" value="P:1,6-anhydro-N-acetyl-beta-muramic acid catabolic process"/>
    <property type="evidence" value="ECO:0007669"/>
    <property type="project" value="UniProtKB-UniRule"/>
</dbReference>
<comment type="catalytic activity">
    <reaction evidence="2">
        <text>1,6-anhydro-N-acetyl-beta-muramate + ATP + H2O = N-acetyl-D-muramate 6-phosphate + ADP + H(+)</text>
        <dbReference type="Rhea" id="RHEA:24952"/>
        <dbReference type="ChEBI" id="CHEBI:15377"/>
        <dbReference type="ChEBI" id="CHEBI:15378"/>
        <dbReference type="ChEBI" id="CHEBI:30616"/>
        <dbReference type="ChEBI" id="CHEBI:58690"/>
        <dbReference type="ChEBI" id="CHEBI:58722"/>
        <dbReference type="ChEBI" id="CHEBI:456216"/>
        <dbReference type="EC" id="2.7.1.170"/>
    </reaction>
</comment>
<dbReference type="EMBL" id="CP023737">
    <property type="protein sequence ID" value="ATQ66704.1"/>
    <property type="molecule type" value="Genomic_DNA"/>
</dbReference>
<keyword evidence="2" id="KW-0067">ATP-binding</keyword>
<protein>
    <recommendedName>
        <fullName evidence="2">Anhydro-N-acetylmuramic acid kinase</fullName>
        <ecNumber evidence="2">2.7.1.170</ecNumber>
    </recommendedName>
    <alternativeName>
        <fullName evidence="2">AnhMurNAc kinase</fullName>
    </alternativeName>
</protein>
<comment type="similarity">
    <text evidence="2">Belongs to the anhydro-N-acetylmuramic acid kinase family.</text>
</comment>
<keyword evidence="2" id="KW-0808">Transferase</keyword>
<dbReference type="HAMAP" id="MF_01270">
    <property type="entry name" value="AnhMurNAc_kinase"/>
    <property type="match status" value="1"/>
</dbReference>
<name>A0A2D2CVJ2_METT3</name>
<dbReference type="GO" id="GO:0005524">
    <property type="term" value="F:ATP binding"/>
    <property type="evidence" value="ECO:0007669"/>
    <property type="project" value="UniProtKB-UniRule"/>
</dbReference>
<dbReference type="STRING" id="595536.GCA_000178815_00657"/>
<evidence type="ECO:0000256" key="2">
    <source>
        <dbReference type="HAMAP-Rule" id="MF_01270"/>
    </source>
</evidence>
<dbReference type="SUPFAM" id="SSF53067">
    <property type="entry name" value="Actin-like ATPase domain"/>
    <property type="match status" value="1"/>
</dbReference>
<dbReference type="Proteomes" id="UP000230709">
    <property type="component" value="Chromosome"/>
</dbReference>
<keyword evidence="2" id="KW-0547">Nucleotide-binding</keyword>
<dbReference type="InterPro" id="IPR043129">
    <property type="entry name" value="ATPase_NBD"/>
</dbReference>
<comment type="function">
    <text evidence="2">Catalyzes the specific phosphorylation of 1,6-anhydro-N-acetylmuramic acid (anhMurNAc) with the simultaneous cleavage of the 1,6-anhydro ring, generating MurNAc-6-P. Is required for the utilization of anhMurNAc either imported from the medium or derived from its own cell wall murein, and thus plays a role in cell wall recycling.</text>
</comment>
<dbReference type="Pfam" id="PF03702">
    <property type="entry name" value="AnmK"/>
    <property type="match status" value="1"/>
</dbReference>
<dbReference type="InterPro" id="IPR005338">
    <property type="entry name" value="Anhydro_N_Ac-Mur_kinase"/>
</dbReference>
<reference evidence="4" key="1">
    <citation type="submission" date="2017-10" db="EMBL/GenBank/DDBJ databases">
        <title>Completed PacBio SMRT sequence of Methylosinus trichosporium OB3b reveals presence of a third large plasmid.</title>
        <authorList>
            <person name="Charles T.C."/>
            <person name="Lynch M.D.J."/>
            <person name="Heil J.R."/>
            <person name="Cheng J."/>
        </authorList>
    </citation>
    <scope>NUCLEOTIDE SEQUENCE [LARGE SCALE GENOMIC DNA]</scope>
    <source>
        <strain evidence="4">OB3b</strain>
    </source>
</reference>
<feature type="binding site" evidence="2">
    <location>
        <begin position="12"/>
        <end position="19"/>
    </location>
    <ligand>
        <name>ATP</name>
        <dbReference type="ChEBI" id="CHEBI:30616"/>
    </ligand>
</feature>
<proteinExistence type="inferred from homology"/>
<dbReference type="UniPathway" id="UPA00343"/>
<keyword evidence="1 2" id="KW-0119">Carbohydrate metabolism</keyword>
<keyword evidence="2 3" id="KW-0418">Kinase</keyword>
<dbReference type="EC" id="2.7.1.170" evidence="2"/>
<comment type="pathway">
    <text evidence="2">Amino-sugar metabolism; 1,6-anhydro-N-acetylmuramate degradation.</text>
</comment>
<dbReference type="GO" id="GO:0016773">
    <property type="term" value="F:phosphotransferase activity, alcohol group as acceptor"/>
    <property type="evidence" value="ECO:0007669"/>
    <property type="project" value="UniProtKB-UniRule"/>
</dbReference>
<evidence type="ECO:0000256" key="1">
    <source>
        <dbReference type="ARBA" id="ARBA00023277"/>
    </source>
</evidence>
<gene>
    <name evidence="2" type="primary">anmK</name>
    <name evidence="3" type="ORF">CQW49_01435</name>
</gene>
<dbReference type="PANTHER" id="PTHR30605:SF0">
    <property type="entry name" value="ANHYDRO-N-ACETYLMURAMIC ACID KINASE"/>
    <property type="match status" value="1"/>
</dbReference>
<dbReference type="RefSeq" id="WP_003610789.1">
    <property type="nucleotide sequence ID" value="NZ_ADVE02000001.1"/>
</dbReference>
<keyword evidence="4" id="KW-1185">Reference proteome</keyword>
<dbReference type="Gene3D" id="3.30.420.40">
    <property type="match status" value="2"/>
</dbReference>
<accession>A0A2D2CVJ2</accession>
<sequence>MTVVRALGLMSGTSMDGVDAALLETDGLRPLSFCPTLFAPYRDEDRALLRAALAQAIDLDDRTARPGPLADAERMVTDRHAEAVETFLRENGIDAATVDVIGFHGQTVLHRPERRLTVQIGDGAALARRLGIDVVYDMRAADVAAGGQGAPLVPVYHRALVAASGLEGSVAVLNIGGVANLTFVEGEAEPIACDTGPGNALIDDLMLARTGVPLDRDGAAAAAGHVDEAALAQLLDHRYFEAPPPKSLDRNDFSLAPVEGLATFDAAATLTAFTAASIAKCFSLLPAPPRLAIVCGGGARNLALMRALAARLPCDVRNAEQFGWSGEAIEAQAFAFLAVRSLNGLPLTFPTTTGAPSPLPGGRLARAG</sequence>
<comment type="pathway">
    <text evidence="2">Cell wall biogenesis; peptidoglycan recycling.</text>
</comment>
<dbReference type="KEGG" id="mtw:CQW49_01435"/>
<dbReference type="UniPathway" id="UPA00544"/>
<evidence type="ECO:0000313" key="3">
    <source>
        <dbReference type="EMBL" id="ATQ66704.1"/>
    </source>
</evidence>
<dbReference type="GO" id="GO:0006040">
    <property type="term" value="P:amino sugar metabolic process"/>
    <property type="evidence" value="ECO:0007669"/>
    <property type="project" value="InterPro"/>
</dbReference>
<dbReference type="NCBIfam" id="NF007141">
    <property type="entry name" value="PRK09585.1-5"/>
    <property type="match status" value="1"/>
</dbReference>
<dbReference type="GO" id="GO:0009254">
    <property type="term" value="P:peptidoglycan turnover"/>
    <property type="evidence" value="ECO:0007669"/>
    <property type="project" value="UniProtKB-UniRule"/>
</dbReference>